<gene>
    <name evidence="2" type="ORF">DPMN_025890</name>
</gene>
<dbReference type="EMBL" id="JAIWYP010000002">
    <property type="protein sequence ID" value="KAH3862915.1"/>
    <property type="molecule type" value="Genomic_DNA"/>
</dbReference>
<feature type="region of interest" description="Disordered" evidence="1">
    <location>
        <begin position="44"/>
        <end position="66"/>
    </location>
</feature>
<accession>A0A9D4LRJ0</accession>
<feature type="region of interest" description="Disordered" evidence="1">
    <location>
        <begin position="1"/>
        <end position="27"/>
    </location>
</feature>
<evidence type="ECO:0000256" key="1">
    <source>
        <dbReference type="SAM" id="MobiDB-lite"/>
    </source>
</evidence>
<reference evidence="2" key="2">
    <citation type="submission" date="2020-11" db="EMBL/GenBank/DDBJ databases">
        <authorList>
            <person name="McCartney M.A."/>
            <person name="Auch B."/>
            <person name="Kono T."/>
            <person name="Mallez S."/>
            <person name="Becker A."/>
            <person name="Gohl D.M."/>
            <person name="Silverstein K.A.T."/>
            <person name="Koren S."/>
            <person name="Bechman K.B."/>
            <person name="Herman A."/>
            <person name="Abrahante J.E."/>
            <person name="Garbe J."/>
        </authorList>
    </citation>
    <scope>NUCLEOTIDE SEQUENCE</scope>
    <source>
        <strain evidence="2">Duluth1</strain>
        <tissue evidence="2">Whole animal</tissue>
    </source>
</reference>
<dbReference type="AlphaFoldDB" id="A0A9D4LRJ0"/>
<feature type="compositionally biased region" description="Basic and acidic residues" evidence="1">
    <location>
        <begin position="55"/>
        <end position="64"/>
    </location>
</feature>
<proteinExistence type="predicted"/>
<name>A0A9D4LRJ0_DREPO</name>
<dbReference type="Proteomes" id="UP000828390">
    <property type="component" value="Unassembled WGS sequence"/>
</dbReference>
<evidence type="ECO:0000313" key="3">
    <source>
        <dbReference type="Proteomes" id="UP000828390"/>
    </source>
</evidence>
<keyword evidence="3" id="KW-1185">Reference proteome</keyword>
<feature type="compositionally biased region" description="Polar residues" evidence="1">
    <location>
        <begin position="44"/>
        <end position="53"/>
    </location>
</feature>
<protein>
    <submittedName>
        <fullName evidence="2">Uncharacterized protein</fullName>
    </submittedName>
</protein>
<reference evidence="2" key="1">
    <citation type="journal article" date="2019" name="bioRxiv">
        <title>The Genome of the Zebra Mussel, Dreissena polymorpha: A Resource for Invasive Species Research.</title>
        <authorList>
            <person name="McCartney M.A."/>
            <person name="Auch B."/>
            <person name="Kono T."/>
            <person name="Mallez S."/>
            <person name="Zhang Y."/>
            <person name="Obille A."/>
            <person name="Becker A."/>
            <person name="Abrahante J.E."/>
            <person name="Garbe J."/>
            <person name="Badalamenti J.P."/>
            <person name="Herman A."/>
            <person name="Mangelson H."/>
            <person name="Liachko I."/>
            <person name="Sullivan S."/>
            <person name="Sone E.D."/>
            <person name="Koren S."/>
            <person name="Silverstein K.A.T."/>
            <person name="Beckman K.B."/>
            <person name="Gohl D.M."/>
        </authorList>
    </citation>
    <scope>NUCLEOTIDE SEQUENCE</scope>
    <source>
        <strain evidence="2">Duluth1</strain>
        <tissue evidence="2">Whole animal</tissue>
    </source>
</reference>
<feature type="compositionally biased region" description="Basic and acidic residues" evidence="1">
    <location>
        <begin position="1"/>
        <end position="11"/>
    </location>
</feature>
<sequence>MQTQSEKHRTCLNESSAKRLPQNDENEEYSVCNTRYKTSLITNGNLRSTSVNPTKKRDPCKDAGYDPSTIVPPVSCYSSDVLEENNPHFRNLKFILRNIGESKSTEEIA</sequence>
<comment type="caution">
    <text evidence="2">The sequence shown here is derived from an EMBL/GenBank/DDBJ whole genome shotgun (WGS) entry which is preliminary data.</text>
</comment>
<organism evidence="2 3">
    <name type="scientific">Dreissena polymorpha</name>
    <name type="common">Zebra mussel</name>
    <name type="synonym">Mytilus polymorpha</name>
    <dbReference type="NCBI Taxonomy" id="45954"/>
    <lineage>
        <taxon>Eukaryota</taxon>
        <taxon>Metazoa</taxon>
        <taxon>Spiralia</taxon>
        <taxon>Lophotrochozoa</taxon>
        <taxon>Mollusca</taxon>
        <taxon>Bivalvia</taxon>
        <taxon>Autobranchia</taxon>
        <taxon>Heteroconchia</taxon>
        <taxon>Euheterodonta</taxon>
        <taxon>Imparidentia</taxon>
        <taxon>Neoheterodontei</taxon>
        <taxon>Myida</taxon>
        <taxon>Dreissenoidea</taxon>
        <taxon>Dreissenidae</taxon>
        <taxon>Dreissena</taxon>
    </lineage>
</organism>
<evidence type="ECO:0000313" key="2">
    <source>
        <dbReference type="EMBL" id="KAH3862915.1"/>
    </source>
</evidence>